<dbReference type="HOGENOM" id="CLU_174659_0_0_9"/>
<dbReference type="InterPro" id="IPR008767">
    <property type="entry name" value="Phage_SPP1_head-tail_adaptor"/>
</dbReference>
<name>R2VHV9_9ENTE</name>
<dbReference type="InterPro" id="IPR038666">
    <property type="entry name" value="SSP1_head-tail_sf"/>
</dbReference>
<dbReference type="Gene3D" id="2.40.10.270">
    <property type="entry name" value="Bacteriophage SPP1 head-tail adaptor protein"/>
    <property type="match status" value="1"/>
</dbReference>
<dbReference type="EMBL" id="ASWH01000001">
    <property type="protein sequence ID" value="EOW83006.1"/>
    <property type="molecule type" value="Genomic_DNA"/>
</dbReference>
<accession>R2VHV9</accession>
<evidence type="ECO:0000313" key="3">
    <source>
        <dbReference type="Proteomes" id="UP000013750"/>
    </source>
</evidence>
<protein>
    <submittedName>
        <fullName evidence="1">Phage minor structural protein</fullName>
    </submittedName>
</protein>
<evidence type="ECO:0000313" key="4">
    <source>
        <dbReference type="Proteomes" id="UP000014160"/>
    </source>
</evidence>
<dbReference type="EMBL" id="AJDQ01000006">
    <property type="protein sequence ID" value="EOI57420.1"/>
    <property type="molecule type" value="Genomic_DNA"/>
</dbReference>
<dbReference type="eggNOG" id="ENOG50347GG">
    <property type="taxonomic scope" value="Bacteria"/>
</dbReference>
<proteinExistence type="predicted"/>
<dbReference type="PATRIC" id="fig|1158614.3.peg.1646"/>
<organism evidence="1 3">
    <name type="scientific">Enterococcus gilvus ATCC BAA-350</name>
    <dbReference type="NCBI Taxonomy" id="1158614"/>
    <lineage>
        <taxon>Bacteria</taxon>
        <taxon>Bacillati</taxon>
        <taxon>Bacillota</taxon>
        <taxon>Bacilli</taxon>
        <taxon>Lactobacillales</taxon>
        <taxon>Enterococcaceae</taxon>
        <taxon>Enterococcus</taxon>
    </lineage>
</organism>
<dbReference type="Proteomes" id="UP000014160">
    <property type="component" value="Unassembled WGS sequence"/>
</dbReference>
<gene>
    <name evidence="2" type="ORF">I592_02331</name>
    <name evidence="1" type="ORF">UKC_01636</name>
</gene>
<evidence type="ECO:0000313" key="2">
    <source>
        <dbReference type="EMBL" id="EOW83006.1"/>
    </source>
</evidence>
<keyword evidence="4" id="KW-1185">Reference proteome</keyword>
<dbReference type="Proteomes" id="UP000013750">
    <property type="component" value="Unassembled WGS sequence"/>
</dbReference>
<dbReference type="NCBIfam" id="TIGR01563">
    <property type="entry name" value="gp16_SPP1"/>
    <property type="match status" value="1"/>
</dbReference>
<sequence>MTMPKLMQNRMKWKADLLDIENGVDEDDRPKVVYLKKREIFYEELGVTAQEKYLSKQAKTDVVRRIKVRWDKSITEKLNAVRIDSVTYNITRIYTNMDKREMELSLAYVD</sequence>
<comment type="caution">
    <text evidence="1">The sequence shown here is derived from an EMBL/GenBank/DDBJ whole genome shotgun (WGS) entry which is preliminary data.</text>
</comment>
<evidence type="ECO:0000313" key="1">
    <source>
        <dbReference type="EMBL" id="EOI57420.1"/>
    </source>
</evidence>
<reference evidence="2 4" key="2">
    <citation type="submission" date="2013-03" db="EMBL/GenBank/DDBJ databases">
        <title>The Genome Sequence of Enterococcus gilvus ATCC BAA-350 (PacBio/Illumina hybrid assembly).</title>
        <authorList>
            <consortium name="The Broad Institute Genomics Platform"/>
            <consortium name="The Broad Institute Genome Sequencing Center for Infectious Disease"/>
            <person name="Earl A."/>
            <person name="Russ C."/>
            <person name="Gilmore M."/>
            <person name="Surin D."/>
            <person name="Walker B."/>
            <person name="Young S."/>
            <person name="Zeng Q."/>
            <person name="Gargeya S."/>
            <person name="Fitzgerald M."/>
            <person name="Haas B."/>
            <person name="Abouelleil A."/>
            <person name="Allen A.W."/>
            <person name="Alvarado L."/>
            <person name="Arachchi H.M."/>
            <person name="Berlin A.M."/>
            <person name="Chapman S.B."/>
            <person name="Gainer-Dewar J."/>
            <person name="Goldberg J."/>
            <person name="Griggs A."/>
            <person name="Gujja S."/>
            <person name="Hansen M."/>
            <person name="Howarth C."/>
            <person name="Imamovic A."/>
            <person name="Ireland A."/>
            <person name="Larimer J."/>
            <person name="McCowan C."/>
            <person name="Murphy C."/>
            <person name="Pearson M."/>
            <person name="Poon T.W."/>
            <person name="Priest M."/>
            <person name="Roberts A."/>
            <person name="Saif S."/>
            <person name="Shea T."/>
            <person name="Sisk P."/>
            <person name="Sykes S."/>
            <person name="Wortman J."/>
            <person name="Nusbaum C."/>
            <person name="Birren B."/>
        </authorList>
    </citation>
    <scope>NUCLEOTIDE SEQUENCE [LARGE SCALE GENOMIC DNA]</scope>
    <source>
        <strain evidence="2 4">ATCC BAA-350</strain>
    </source>
</reference>
<reference evidence="1 3" key="1">
    <citation type="submission" date="2013-02" db="EMBL/GenBank/DDBJ databases">
        <title>The Genome Sequence of Enterococcus gilvus ATCC BAA-350.</title>
        <authorList>
            <consortium name="The Broad Institute Genome Sequencing Platform"/>
            <consortium name="The Broad Institute Genome Sequencing Center for Infectious Disease"/>
            <person name="Earl A.M."/>
            <person name="Gilmore M.S."/>
            <person name="Lebreton F."/>
            <person name="Walker B."/>
            <person name="Young S.K."/>
            <person name="Zeng Q."/>
            <person name="Gargeya S."/>
            <person name="Fitzgerald M."/>
            <person name="Haas B."/>
            <person name="Abouelleil A."/>
            <person name="Alvarado L."/>
            <person name="Arachchi H.M."/>
            <person name="Berlin A.M."/>
            <person name="Chapman S.B."/>
            <person name="Dewar J."/>
            <person name="Goldberg J."/>
            <person name="Griggs A."/>
            <person name="Gujja S."/>
            <person name="Hansen M."/>
            <person name="Howarth C."/>
            <person name="Imamovic A."/>
            <person name="Larimer J."/>
            <person name="McCowan C."/>
            <person name="Murphy C."/>
            <person name="Neiman D."/>
            <person name="Pearson M."/>
            <person name="Priest M."/>
            <person name="Roberts A."/>
            <person name="Saif S."/>
            <person name="Shea T."/>
            <person name="Sisk P."/>
            <person name="Sykes S."/>
            <person name="Wortman J."/>
            <person name="Nusbaum C."/>
            <person name="Birren B."/>
        </authorList>
    </citation>
    <scope>NUCLEOTIDE SEQUENCE [LARGE SCALE GENOMIC DNA]</scope>
    <source>
        <strain evidence="1 3">ATCC BAA-350</strain>
    </source>
</reference>
<dbReference type="AlphaFoldDB" id="R2VHV9"/>